<comment type="caution">
    <text evidence="2">The sequence shown here is derived from an EMBL/GenBank/DDBJ whole genome shotgun (WGS) entry which is preliminary data.</text>
</comment>
<feature type="transmembrane region" description="Helical" evidence="1">
    <location>
        <begin position="79"/>
        <end position="96"/>
    </location>
</feature>
<organism evidence="2 3">
    <name type="scientific">Sulfuracidifex metallicus DSM 6482 = JCM 9184</name>
    <dbReference type="NCBI Taxonomy" id="523847"/>
    <lineage>
        <taxon>Archaea</taxon>
        <taxon>Thermoproteota</taxon>
        <taxon>Thermoprotei</taxon>
        <taxon>Sulfolobales</taxon>
        <taxon>Sulfolobaceae</taxon>
        <taxon>Sulfuracidifex</taxon>
    </lineage>
</organism>
<sequence>MKLNYLILAKYIGFFLAAISVVTYSFAGPIVRIFTFQGLIVSGGLLGWYTLIYNSPKDKVIEIDGEHVPTASVLLRRRALMGVPVSILLIAVWQIPTFFRLAYSDTPFFILAPISTFIGGFMIGYFISSLKFVERAVLFLLGLMGSMSTIVIAYIDSSSLGESQTDILDVVLLLIYLIIVPEAMTIIYYIMRKAKGF</sequence>
<dbReference type="Pfam" id="PF07185">
    <property type="entry name" value="DUF1404"/>
    <property type="match status" value="1"/>
</dbReference>
<feature type="transmembrane region" description="Helical" evidence="1">
    <location>
        <begin position="167"/>
        <end position="191"/>
    </location>
</feature>
<dbReference type="InterPro" id="IPR009844">
    <property type="entry name" value="DUF1404"/>
</dbReference>
<feature type="transmembrane region" description="Helical" evidence="1">
    <location>
        <begin position="7"/>
        <end position="27"/>
    </location>
</feature>
<dbReference type="Proteomes" id="UP000470772">
    <property type="component" value="Unassembled WGS sequence"/>
</dbReference>
<feature type="transmembrane region" description="Helical" evidence="1">
    <location>
        <begin position="108"/>
        <end position="127"/>
    </location>
</feature>
<proteinExistence type="predicted"/>
<gene>
    <name evidence="2" type="ORF">GC250_07100</name>
</gene>
<reference evidence="2 3" key="1">
    <citation type="submission" date="2019-10" db="EMBL/GenBank/DDBJ databases">
        <title>Sequencing and Assembly of Multiple Reported Metal-Biooxidizing Members of the Extremely Thermoacidophilic Archaeal Family Sulfolobaceae.</title>
        <authorList>
            <person name="Counts J.A."/>
            <person name="Kelly R.M."/>
        </authorList>
    </citation>
    <scope>NUCLEOTIDE SEQUENCE [LARGE SCALE GENOMIC DNA]</scope>
    <source>
        <strain evidence="2 3">DSM 6482</strain>
    </source>
</reference>
<keyword evidence="1" id="KW-1133">Transmembrane helix</keyword>
<dbReference type="EMBL" id="WGGD01000005">
    <property type="protein sequence ID" value="MUN29202.1"/>
    <property type="molecule type" value="Genomic_DNA"/>
</dbReference>
<protein>
    <submittedName>
        <fullName evidence="2">DUF1404 domain-containing protein</fullName>
    </submittedName>
</protein>
<evidence type="ECO:0000313" key="2">
    <source>
        <dbReference type="EMBL" id="MUN29202.1"/>
    </source>
</evidence>
<keyword evidence="1" id="KW-0472">Membrane</keyword>
<dbReference type="OrthoDB" id="36717at2157"/>
<feature type="transmembrane region" description="Helical" evidence="1">
    <location>
        <begin position="33"/>
        <end position="52"/>
    </location>
</feature>
<feature type="transmembrane region" description="Helical" evidence="1">
    <location>
        <begin position="136"/>
        <end position="155"/>
    </location>
</feature>
<dbReference type="AlphaFoldDB" id="A0A6A9QVX1"/>
<dbReference type="RefSeq" id="WP_054837887.1">
    <property type="nucleotide sequence ID" value="NZ_BBBY01000003.1"/>
</dbReference>
<evidence type="ECO:0000256" key="1">
    <source>
        <dbReference type="SAM" id="Phobius"/>
    </source>
</evidence>
<evidence type="ECO:0000313" key="3">
    <source>
        <dbReference type="Proteomes" id="UP000470772"/>
    </source>
</evidence>
<keyword evidence="3" id="KW-1185">Reference proteome</keyword>
<accession>A0A6A9QVX1</accession>
<name>A0A6A9QVX1_SULME</name>
<keyword evidence="1" id="KW-0812">Transmembrane</keyword>